<gene>
    <name evidence="2" type="ORF">A0O21_10050</name>
</gene>
<dbReference type="InterPro" id="IPR003409">
    <property type="entry name" value="MORN"/>
</dbReference>
<dbReference type="EMBL" id="CP014699">
    <property type="protein sequence ID" value="AND80295.1"/>
    <property type="molecule type" value="Genomic_DNA"/>
</dbReference>
<dbReference type="SMART" id="SM00698">
    <property type="entry name" value="MORN"/>
    <property type="match status" value="3"/>
</dbReference>
<dbReference type="Gene3D" id="2.20.110.10">
    <property type="entry name" value="Histone H3 K4-specific methyltransferase SET7/9 N-terminal domain"/>
    <property type="match status" value="2"/>
</dbReference>
<dbReference type="InterPro" id="IPR014590">
    <property type="entry name" value="UCP034300_MORN_rpt-cont"/>
</dbReference>
<sequence>MIKKLGLTRKKIEILCLLLILVCGLSVLPLSFKRRAVLTYDDNKINYTGYVVNNRMNGQGKLTYENGDVYEGHFTNGVFNGQGTFTSSNGWSYSGSFKNGQADGKGTLKAKNGEVYTGTFIQGIYQK</sequence>
<accession>A0A172QA73</accession>
<evidence type="ECO:0008006" key="4">
    <source>
        <dbReference type="Google" id="ProtNLM"/>
    </source>
</evidence>
<dbReference type="STRING" id="1811193.A0O21_10050"/>
<evidence type="ECO:0000313" key="2">
    <source>
        <dbReference type="EMBL" id="AND80295.1"/>
    </source>
</evidence>
<dbReference type="PIRSF" id="PIRSF034300">
    <property type="entry name" value="UCP034300"/>
    <property type="match status" value="1"/>
</dbReference>
<dbReference type="SUPFAM" id="SSF82185">
    <property type="entry name" value="Histone H3 K4-specific methyltransferase SET7/9 N-terminal domain"/>
    <property type="match status" value="1"/>
</dbReference>
<dbReference type="PANTHER" id="PTHR43215:SF14">
    <property type="entry name" value="RADIAL SPOKE HEAD 1 HOMOLOG"/>
    <property type="match status" value="1"/>
</dbReference>
<dbReference type="AlphaFoldDB" id="A0A172QA73"/>
<reference evidence="2 3" key="1">
    <citation type="journal article" date="2016" name="Int. J. Syst. Evol. Microbiol.">
        <title>Streptococcuspantholopis sp. nov., isolated from faeces of the Tibetan antelope (Pantholops hodgsonii).</title>
        <authorList>
            <person name="Bai X."/>
            <person name="Xiong Y."/>
            <person name="Lu S."/>
            <person name="Jin D."/>
            <person name="Lai X."/>
            <person name="Yang J."/>
            <person name="Niu L."/>
            <person name="Hu S."/>
            <person name="Meng X."/>
            <person name="Pu J."/>
            <person name="Ye C."/>
            <person name="Xu J."/>
        </authorList>
    </citation>
    <scope>NUCLEOTIDE SEQUENCE [LARGE SCALE GENOMIC DNA]</scope>
    <source>
        <strain evidence="2 3">TA 26</strain>
    </source>
</reference>
<dbReference type="Pfam" id="PF02493">
    <property type="entry name" value="MORN"/>
    <property type="match status" value="3"/>
</dbReference>
<dbReference type="Proteomes" id="UP000077317">
    <property type="component" value="Chromosome"/>
</dbReference>
<dbReference type="KEGG" id="spat:A0O21_10050"/>
<protein>
    <recommendedName>
        <fullName evidence="4">MORN motif family protein</fullName>
    </recommendedName>
</protein>
<dbReference type="PANTHER" id="PTHR43215">
    <property type="entry name" value="RADIAL SPOKE HEAD 1 HOMOLOG"/>
    <property type="match status" value="1"/>
</dbReference>
<dbReference type="OrthoDB" id="2593410at2"/>
<evidence type="ECO:0000313" key="3">
    <source>
        <dbReference type="Proteomes" id="UP000077317"/>
    </source>
</evidence>
<reference evidence="3" key="2">
    <citation type="submission" date="2016-03" db="EMBL/GenBank/DDBJ databases">
        <title>Streptococcus antelopensis sp. nov., isolated from the feces of the Tibetan antelope (Pantholops hodgsonii) in Hoh Xil National Nature Reserve, Qinghai, China.</title>
        <authorList>
            <person name="Bai X."/>
        </authorList>
    </citation>
    <scope>NUCLEOTIDE SEQUENCE [LARGE SCALE GENOMIC DNA]</scope>
    <source>
        <strain evidence="3">TA 26</strain>
    </source>
</reference>
<name>A0A172QA73_9STRE</name>
<proteinExistence type="predicted"/>
<organism evidence="2 3">
    <name type="scientific">Streptococcus pantholopis</name>
    <dbReference type="NCBI Taxonomy" id="1811193"/>
    <lineage>
        <taxon>Bacteria</taxon>
        <taxon>Bacillati</taxon>
        <taxon>Bacillota</taxon>
        <taxon>Bacilli</taxon>
        <taxon>Lactobacillales</taxon>
        <taxon>Streptococcaceae</taxon>
        <taxon>Streptococcus</taxon>
    </lineage>
</organism>
<dbReference type="RefSeq" id="WP_067064784.1">
    <property type="nucleotide sequence ID" value="NZ_CP014699.1"/>
</dbReference>
<keyword evidence="1" id="KW-0677">Repeat</keyword>
<evidence type="ECO:0000256" key="1">
    <source>
        <dbReference type="ARBA" id="ARBA00022737"/>
    </source>
</evidence>
<keyword evidence="3" id="KW-1185">Reference proteome</keyword>